<reference evidence="2 3" key="1">
    <citation type="submission" date="2020-08" db="EMBL/GenBank/DDBJ databases">
        <title>Genomic Encyclopedia of Type Strains, Phase III (KMG-III): the genomes of soil and plant-associated and newly described type strains.</title>
        <authorList>
            <person name="Whitman W."/>
        </authorList>
    </citation>
    <scope>NUCLEOTIDE SEQUENCE [LARGE SCALE GENOMIC DNA]</scope>
    <source>
        <strain evidence="2 3">CECT 8234</strain>
    </source>
</reference>
<proteinExistence type="predicted"/>
<evidence type="ECO:0000313" key="3">
    <source>
        <dbReference type="Proteomes" id="UP000518605"/>
    </source>
</evidence>
<dbReference type="InterPro" id="IPR002921">
    <property type="entry name" value="Fungal_lipase-type"/>
</dbReference>
<organism evidence="2 3">
    <name type="scientific">Paenibacillus endophyticus</name>
    <dbReference type="NCBI Taxonomy" id="1294268"/>
    <lineage>
        <taxon>Bacteria</taxon>
        <taxon>Bacillati</taxon>
        <taxon>Bacillota</taxon>
        <taxon>Bacilli</taxon>
        <taxon>Bacillales</taxon>
        <taxon>Paenibacillaceae</taxon>
        <taxon>Paenibacillus</taxon>
    </lineage>
</organism>
<evidence type="ECO:0000313" key="2">
    <source>
        <dbReference type="EMBL" id="MBB3152391.1"/>
    </source>
</evidence>
<sequence>MTATKPSRMNIYLLAGVATSNSIFTECKIKLEKLFQSDGIDPAIHVIFPYGDASRNLVRQVLEVRSDLSNRLTAGRIGGQHALAKIKETFSGERMLLIGHSGGGAAAYQAAKMLHEQEKVEDFRIVQVGSPRTPIDPKLQSHVSYFHSIDSLGKLNDPISRIGTWGGWSRDRYTMPRWNRMKYAPGYVEGIPMVGGHADYFRHTEDYADQEAVCNLDKTVDRVRGWLKGWV</sequence>
<dbReference type="RefSeq" id="WP_183562305.1">
    <property type="nucleotide sequence ID" value="NZ_CBCSLB010000005.1"/>
</dbReference>
<name>A0A7W5C781_9BACL</name>
<dbReference type="Pfam" id="PF01764">
    <property type="entry name" value="Lipase_3"/>
    <property type="match status" value="1"/>
</dbReference>
<dbReference type="Proteomes" id="UP000518605">
    <property type="component" value="Unassembled WGS sequence"/>
</dbReference>
<protein>
    <recommendedName>
        <fullName evidence="1">Fungal lipase-type domain-containing protein</fullName>
    </recommendedName>
</protein>
<dbReference type="Gene3D" id="3.40.50.1820">
    <property type="entry name" value="alpha/beta hydrolase"/>
    <property type="match status" value="1"/>
</dbReference>
<dbReference type="InterPro" id="IPR029058">
    <property type="entry name" value="AB_hydrolase_fold"/>
</dbReference>
<feature type="domain" description="Fungal lipase-type" evidence="1">
    <location>
        <begin position="80"/>
        <end position="144"/>
    </location>
</feature>
<dbReference type="AlphaFoldDB" id="A0A7W5C781"/>
<gene>
    <name evidence="2" type="ORF">FHS16_002441</name>
</gene>
<accession>A0A7W5C781</accession>
<dbReference type="GO" id="GO:0006629">
    <property type="term" value="P:lipid metabolic process"/>
    <property type="evidence" value="ECO:0007669"/>
    <property type="project" value="InterPro"/>
</dbReference>
<dbReference type="EMBL" id="JACHXW010000006">
    <property type="protein sequence ID" value="MBB3152391.1"/>
    <property type="molecule type" value="Genomic_DNA"/>
</dbReference>
<keyword evidence="3" id="KW-1185">Reference proteome</keyword>
<evidence type="ECO:0000259" key="1">
    <source>
        <dbReference type="Pfam" id="PF01764"/>
    </source>
</evidence>
<dbReference type="SUPFAM" id="SSF53474">
    <property type="entry name" value="alpha/beta-Hydrolases"/>
    <property type="match status" value="1"/>
</dbReference>
<comment type="caution">
    <text evidence="2">The sequence shown here is derived from an EMBL/GenBank/DDBJ whole genome shotgun (WGS) entry which is preliminary data.</text>
</comment>